<feature type="compositionally biased region" description="Acidic residues" evidence="1">
    <location>
        <begin position="223"/>
        <end position="238"/>
    </location>
</feature>
<feature type="compositionally biased region" description="Acidic residues" evidence="1">
    <location>
        <begin position="162"/>
        <end position="178"/>
    </location>
</feature>
<dbReference type="AlphaFoldDB" id="A0A0C9SVD0"/>
<proteinExistence type="predicted"/>
<gene>
    <name evidence="2" type="ORF">PLICRDRAFT_180851</name>
</gene>
<feature type="compositionally biased region" description="Basic and acidic residues" evidence="1">
    <location>
        <begin position="139"/>
        <end position="161"/>
    </location>
</feature>
<evidence type="ECO:0000313" key="2">
    <source>
        <dbReference type="EMBL" id="KII82975.1"/>
    </source>
</evidence>
<dbReference type="EMBL" id="KN832591">
    <property type="protein sequence ID" value="KII82975.1"/>
    <property type="molecule type" value="Genomic_DNA"/>
</dbReference>
<feature type="region of interest" description="Disordered" evidence="1">
    <location>
        <begin position="46"/>
        <end position="242"/>
    </location>
</feature>
<organism evidence="2 3">
    <name type="scientific">Plicaturopsis crispa FD-325 SS-3</name>
    <dbReference type="NCBI Taxonomy" id="944288"/>
    <lineage>
        <taxon>Eukaryota</taxon>
        <taxon>Fungi</taxon>
        <taxon>Dikarya</taxon>
        <taxon>Basidiomycota</taxon>
        <taxon>Agaricomycotina</taxon>
        <taxon>Agaricomycetes</taxon>
        <taxon>Agaricomycetidae</taxon>
        <taxon>Amylocorticiales</taxon>
        <taxon>Amylocorticiaceae</taxon>
        <taxon>Plicatura</taxon>
        <taxon>Plicaturopsis crispa</taxon>
    </lineage>
</organism>
<name>A0A0C9SVD0_PLICR</name>
<feature type="compositionally biased region" description="Acidic residues" evidence="1">
    <location>
        <begin position="51"/>
        <end position="60"/>
    </location>
</feature>
<dbReference type="OrthoDB" id="2666400at2759"/>
<protein>
    <submittedName>
        <fullName evidence="2">Uncharacterized protein</fullName>
    </submittedName>
</protein>
<dbReference type="HOGENOM" id="CLU_445578_0_0_1"/>
<feature type="region of interest" description="Disordered" evidence="1">
    <location>
        <begin position="462"/>
        <end position="484"/>
    </location>
</feature>
<evidence type="ECO:0000313" key="3">
    <source>
        <dbReference type="Proteomes" id="UP000053263"/>
    </source>
</evidence>
<keyword evidence="3" id="KW-1185">Reference proteome</keyword>
<accession>A0A0C9SVD0</accession>
<dbReference type="Proteomes" id="UP000053263">
    <property type="component" value="Unassembled WGS sequence"/>
</dbReference>
<evidence type="ECO:0000256" key="1">
    <source>
        <dbReference type="SAM" id="MobiDB-lite"/>
    </source>
</evidence>
<reference evidence="2 3" key="1">
    <citation type="submission" date="2014-06" db="EMBL/GenBank/DDBJ databases">
        <title>Evolutionary Origins and Diversification of the Mycorrhizal Mutualists.</title>
        <authorList>
            <consortium name="DOE Joint Genome Institute"/>
            <consortium name="Mycorrhizal Genomics Consortium"/>
            <person name="Kohler A."/>
            <person name="Kuo A."/>
            <person name="Nagy L.G."/>
            <person name="Floudas D."/>
            <person name="Copeland A."/>
            <person name="Barry K.W."/>
            <person name="Cichocki N."/>
            <person name="Veneault-Fourrey C."/>
            <person name="LaButti K."/>
            <person name="Lindquist E.A."/>
            <person name="Lipzen A."/>
            <person name="Lundell T."/>
            <person name="Morin E."/>
            <person name="Murat C."/>
            <person name="Riley R."/>
            <person name="Ohm R."/>
            <person name="Sun H."/>
            <person name="Tunlid A."/>
            <person name="Henrissat B."/>
            <person name="Grigoriev I.V."/>
            <person name="Hibbett D.S."/>
            <person name="Martin F."/>
        </authorList>
    </citation>
    <scope>NUCLEOTIDE SEQUENCE [LARGE SCALE GENOMIC DNA]</scope>
    <source>
        <strain evidence="2 3">FD-325 SS-3</strain>
    </source>
</reference>
<sequence length="613" mass="67153">MSIQTGSSSLLAVISALSDGNWFVWKKGMRKFLLANSAGGVLDGVAPKDGLDDDDTDEDAATDKNNAQARGDNTDEDAATDKNNAQAGGDNTDEDDAATDKNRAARSGPASARRQRYSPIIDDRMVVESSPSGSDYEADAAKRDRIEARKRRRGEDSRRTDDEDAEDEREFEADAEAEDSMKGKGRPSGSKGGKRTSRKAPIPAVAGATSLGPTSTGPASGDEGNDDLMDVDGDDEDWEKTSGPFSKAAKDACIELGRQFNAQAKAIARQFGKRKAEVVKHAGVTLQATRGTNPSCKYTMYHAHHYPKPPGGGKEAHRAYMREVRAAYDAIVDGKTEEERTEALKPIMEWCEEYEKGALGNSAKSASTLMQEAGDQFDNLSRIYDTHGVVVMGVIVSTSEDDDASKMSRIFGTDPAMLDFVDANEFNVRVFLKWITNCIVCHKYSTLGVNLPLLPGMKTDADVKGKGKATKSNEGREGRTRDSLRKEATDKMLADIQDFLPDITAMPWANWLNIAWLHKLCIENWPAGLSTPGSGFRFKRLTLPDLLKIVEGYEVDGERYHVKIVRWNAEDLELDDASAEISTVGLVLDVNGNKLKCVRDSKAYLRIHLMLYR</sequence>